<dbReference type="InterPro" id="IPR029962">
    <property type="entry name" value="TBL"/>
</dbReference>
<evidence type="ECO:0000259" key="9">
    <source>
        <dbReference type="Pfam" id="PF14416"/>
    </source>
</evidence>
<evidence type="ECO:0000256" key="2">
    <source>
        <dbReference type="ARBA" id="ARBA00007727"/>
    </source>
</evidence>
<keyword evidence="4" id="KW-0735">Signal-anchor</keyword>
<evidence type="ECO:0000256" key="5">
    <source>
        <dbReference type="ARBA" id="ARBA00022989"/>
    </source>
</evidence>
<dbReference type="InterPro" id="IPR025846">
    <property type="entry name" value="TBL_N"/>
</dbReference>
<protein>
    <recommendedName>
        <fullName evidence="13">Trichome birefringence-like N-terminal domain-containing protein</fullName>
    </recommendedName>
</protein>
<evidence type="ECO:0000259" key="10">
    <source>
        <dbReference type="Pfam" id="PF16041"/>
    </source>
</evidence>
<dbReference type="InterPro" id="IPR032010">
    <property type="entry name" value="APD1-4_M"/>
</dbReference>
<proteinExistence type="inferred from homology"/>
<keyword evidence="6" id="KW-0472">Membrane</keyword>
<dbReference type="GO" id="GO:0016413">
    <property type="term" value="F:O-acetyltransferase activity"/>
    <property type="evidence" value="ECO:0007669"/>
    <property type="project" value="InterPro"/>
</dbReference>
<evidence type="ECO:0000313" key="11">
    <source>
        <dbReference type="EMBL" id="GMH27179.1"/>
    </source>
</evidence>
<evidence type="ECO:0000313" key="12">
    <source>
        <dbReference type="Proteomes" id="UP001279734"/>
    </source>
</evidence>
<accession>A0AAD3Y4L8</accession>
<evidence type="ECO:0000256" key="7">
    <source>
        <dbReference type="SAM" id="MobiDB-lite"/>
    </source>
</evidence>
<dbReference type="PANTHER" id="PTHR32285:SF48">
    <property type="entry name" value="PROTEIN TRICHOME BIREFRINGENCE-LIKE 19"/>
    <property type="match status" value="1"/>
</dbReference>
<dbReference type="GO" id="GO:0005794">
    <property type="term" value="C:Golgi apparatus"/>
    <property type="evidence" value="ECO:0007669"/>
    <property type="project" value="TreeGrafter"/>
</dbReference>
<dbReference type="Pfam" id="PF16041">
    <property type="entry name" value="APD1-4_M"/>
    <property type="match status" value="1"/>
</dbReference>
<name>A0AAD3Y4L8_NEPGR</name>
<reference evidence="11" key="1">
    <citation type="submission" date="2023-05" db="EMBL/GenBank/DDBJ databases">
        <title>Nepenthes gracilis genome sequencing.</title>
        <authorList>
            <person name="Fukushima K."/>
        </authorList>
    </citation>
    <scope>NUCLEOTIDE SEQUENCE</scope>
    <source>
        <strain evidence="11">SING2019-196</strain>
    </source>
</reference>
<keyword evidence="5" id="KW-1133">Transmembrane helix</keyword>
<evidence type="ECO:0000259" key="8">
    <source>
        <dbReference type="Pfam" id="PF13839"/>
    </source>
</evidence>
<evidence type="ECO:0000256" key="3">
    <source>
        <dbReference type="ARBA" id="ARBA00022692"/>
    </source>
</evidence>
<dbReference type="Proteomes" id="UP001279734">
    <property type="component" value="Unassembled WGS sequence"/>
</dbReference>
<evidence type="ECO:0000256" key="1">
    <source>
        <dbReference type="ARBA" id="ARBA00004167"/>
    </source>
</evidence>
<evidence type="ECO:0000256" key="6">
    <source>
        <dbReference type="ARBA" id="ARBA00023136"/>
    </source>
</evidence>
<feature type="domain" description="Trichome birefringence-like C-terminal" evidence="8">
    <location>
        <begin position="308"/>
        <end position="437"/>
    </location>
</feature>
<dbReference type="GO" id="GO:0016020">
    <property type="term" value="C:membrane"/>
    <property type="evidence" value="ECO:0007669"/>
    <property type="project" value="UniProtKB-SubCell"/>
</dbReference>
<dbReference type="PANTHER" id="PTHR32285">
    <property type="entry name" value="PROTEIN TRICHOME BIREFRINGENCE-LIKE 9-RELATED"/>
    <property type="match status" value="1"/>
</dbReference>
<dbReference type="AlphaFoldDB" id="A0AAD3Y4L8"/>
<evidence type="ECO:0000256" key="4">
    <source>
        <dbReference type="ARBA" id="ARBA00022968"/>
    </source>
</evidence>
<dbReference type="Pfam" id="PF14416">
    <property type="entry name" value="PMR5N"/>
    <property type="match status" value="1"/>
</dbReference>
<feature type="domain" description="E3 ubiquitin-protein ligase APD1-4 middle" evidence="10">
    <location>
        <begin position="36"/>
        <end position="113"/>
    </location>
</feature>
<comment type="subcellular location">
    <subcellularLocation>
        <location evidence="1">Membrane</location>
        <topology evidence="1">Single-pass membrane protein</topology>
    </subcellularLocation>
</comment>
<dbReference type="Pfam" id="PF13839">
    <property type="entry name" value="PC-Esterase"/>
    <property type="match status" value="1"/>
</dbReference>
<feature type="region of interest" description="Disordered" evidence="7">
    <location>
        <begin position="115"/>
        <end position="140"/>
    </location>
</feature>
<comment type="similarity">
    <text evidence="2">Belongs to the PC-esterase family. TBL subfamily.</text>
</comment>
<evidence type="ECO:0008006" key="13">
    <source>
        <dbReference type="Google" id="ProtNLM"/>
    </source>
</evidence>
<feature type="domain" description="Trichome birefringence-like N-terminal" evidence="9">
    <location>
        <begin position="255"/>
        <end position="307"/>
    </location>
</feature>
<comment type="caution">
    <text evidence="11">The sequence shown here is derived from an EMBL/GenBank/DDBJ whole genome shotgun (WGS) entry which is preliminary data.</text>
</comment>
<sequence>MQVYIPGKESLIKWLEDTSYPNTTLSWNIISGSSMIEQETKKPATYFITVGNLNSEAVKVQLNFNIKAVLYNTTQAYFKCSLCEHICSFNLFLLKENAIVLTSLDSGQAKAEEDRLQARQGGCRAGETGQEAHNPLLSSKDNDLSTWGSYISVSQEEDRDELVERVYLRDDMMTTSGEIALLLAWRTSGRRSYVGHGTPNTPTAIILLITSIPIFLKTYSSSSSSSSFGVAKDGKTNRAAAASSTTEASGSGSSRCDIFSGEWVPNPEAPYYTNRSCWAIHEHQNCMKYGRPDTEFMRWRWKPDGCDLPIFNPSQFLEIVRGKSLAFVGDSVGRNQMQSLICLLSRVEYPIDVSYTPDEHFKRWLYTTYNFTLATFWTPFLVKAKQDDPAGPTGTGLFGLYLDEFDESWTTQIDEFDYLVVSAATGFYRSLMYHKNGR</sequence>
<dbReference type="EMBL" id="BSYO01000032">
    <property type="protein sequence ID" value="GMH27179.1"/>
    <property type="molecule type" value="Genomic_DNA"/>
</dbReference>
<dbReference type="InterPro" id="IPR026057">
    <property type="entry name" value="TBL_C"/>
</dbReference>
<keyword evidence="3" id="KW-0812">Transmembrane</keyword>
<organism evidence="11 12">
    <name type="scientific">Nepenthes gracilis</name>
    <name type="common">Slender pitcher plant</name>
    <dbReference type="NCBI Taxonomy" id="150966"/>
    <lineage>
        <taxon>Eukaryota</taxon>
        <taxon>Viridiplantae</taxon>
        <taxon>Streptophyta</taxon>
        <taxon>Embryophyta</taxon>
        <taxon>Tracheophyta</taxon>
        <taxon>Spermatophyta</taxon>
        <taxon>Magnoliopsida</taxon>
        <taxon>eudicotyledons</taxon>
        <taxon>Gunneridae</taxon>
        <taxon>Pentapetalae</taxon>
        <taxon>Caryophyllales</taxon>
        <taxon>Nepenthaceae</taxon>
        <taxon>Nepenthes</taxon>
    </lineage>
</organism>
<gene>
    <name evidence="11" type="ORF">Nepgr_029022</name>
</gene>
<keyword evidence="12" id="KW-1185">Reference proteome</keyword>